<dbReference type="InterPro" id="IPR003676">
    <property type="entry name" value="SAUR_fam"/>
</dbReference>
<name>A0AAP0ICZ0_9MAGN</name>
<evidence type="ECO:0000313" key="2">
    <source>
        <dbReference type="EMBL" id="KAK9112546.1"/>
    </source>
</evidence>
<dbReference type="Pfam" id="PF02519">
    <property type="entry name" value="Auxin_inducible"/>
    <property type="match status" value="1"/>
</dbReference>
<keyword evidence="3" id="KW-1185">Reference proteome</keyword>
<gene>
    <name evidence="2" type="ORF">Scep_020065</name>
</gene>
<evidence type="ECO:0000313" key="3">
    <source>
        <dbReference type="Proteomes" id="UP001419268"/>
    </source>
</evidence>
<dbReference type="PANTHER" id="PTHR31374:SF206">
    <property type="entry name" value="F5M15.19"/>
    <property type="match status" value="1"/>
</dbReference>
<evidence type="ECO:0008006" key="4">
    <source>
        <dbReference type="Google" id="ProtNLM"/>
    </source>
</evidence>
<comment type="similarity">
    <text evidence="1">Belongs to the ARG7 family.</text>
</comment>
<dbReference type="AlphaFoldDB" id="A0AAP0ICZ0"/>
<dbReference type="Proteomes" id="UP001419268">
    <property type="component" value="Unassembled WGS sequence"/>
</dbReference>
<evidence type="ECO:0000256" key="1">
    <source>
        <dbReference type="ARBA" id="ARBA00006974"/>
    </source>
</evidence>
<organism evidence="2 3">
    <name type="scientific">Stephania cephalantha</name>
    <dbReference type="NCBI Taxonomy" id="152367"/>
    <lineage>
        <taxon>Eukaryota</taxon>
        <taxon>Viridiplantae</taxon>
        <taxon>Streptophyta</taxon>
        <taxon>Embryophyta</taxon>
        <taxon>Tracheophyta</taxon>
        <taxon>Spermatophyta</taxon>
        <taxon>Magnoliopsida</taxon>
        <taxon>Ranunculales</taxon>
        <taxon>Menispermaceae</taxon>
        <taxon>Menispermoideae</taxon>
        <taxon>Cissampelideae</taxon>
        <taxon>Stephania</taxon>
    </lineage>
</organism>
<reference evidence="2 3" key="1">
    <citation type="submission" date="2024-01" db="EMBL/GenBank/DDBJ databases">
        <title>Genome assemblies of Stephania.</title>
        <authorList>
            <person name="Yang L."/>
        </authorList>
    </citation>
    <scope>NUCLEOTIDE SEQUENCE [LARGE SCALE GENOMIC DNA]</scope>
    <source>
        <strain evidence="2">JXDWG</strain>
        <tissue evidence="2">Leaf</tissue>
    </source>
</reference>
<comment type="caution">
    <text evidence="2">The sequence shown here is derived from an EMBL/GenBank/DDBJ whole genome shotgun (WGS) entry which is preliminary data.</text>
</comment>
<dbReference type="GO" id="GO:0009733">
    <property type="term" value="P:response to auxin"/>
    <property type="evidence" value="ECO:0007669"/>
    <property type="project" value="InterPro"/>
</dbReference>
<protein>
    <recommendedName>
        <fullName evidence="4">Small auxin up regulated protein</fullName>
    </recommendedName>
</protein>
<dbReference type="PANTHER" id="PTHR31374">
    <property type="entry name" value="AUXIN-INDUCED PROTEIN-LIKE-RELATED"/>
    <property type="match status" value="1"/>
</dbReference>
<proteinExistence type="inferred from homology"/>
<dbReference type="EMBL" id="JBBNAG010000008">
    <property type="protein sequence ID" value="KAK9112546.1"/>
    <property type="molecule type" value="Genomic_DNA"/>
</dbReference>
<accession>A0AAP0ICZ0</accession>
<sequence>MRNSKRLSEAIGKWRKRRKGYFAVYAREGKRFVVPLYYLNHPIFKVLLEMAEEEFGLAAQGPLQVPCEEELMDHIVSLIRNKKPQVGEGRALVSISSCRAGSVFSSLSILQFHNQDTPPTEAHKAAKQELVLDDFYKILTPNQILITEQI</sequence>